<evidence type="ECO:0000256" key="1">
    <source>
        <dbReference type="ARBA" id="ARBA00008645"/>
    </source>
</evidence>
<accession>A0A379JJD3</accession>
<evidence type="ECO:0000256" key="2">
    <source>
        <dbReference type="ARBA" id="ARBA00022801"/>
    </source>
</evidence>
<dbReference type="Proteomes" id="UP000255467">
    <property type="component" value="Unassembled WGS sequence"/>
</dbReference>
<evidence type="ECO:0000259" key="3">
    <source>
        <dbReference type="Pfam" id="PF12146"/>
    </source>
</evidence>
<dbReference type="STRING" id="1406858.GCA_000710895_04552"/>
<dbReference type="InterPro" id="IPR022742">
    <property type="entry name" value="Hydrolase_4"/>
</dbReference>
<keyword evidence="5" id="KW-1185">Reference proteome</keyword>
<protein>
    <submittedName>
        <fullName evidence="4">Uncharacterized conserved protein</fullName>
    </submittedName>
</protein>
<organism evidence="4 5">
    <name type="scientific">Nocardia otitidiscaviarum</name>
    <dbReference type="NCBI Taxonomy" id="1823"/>
    <lineage>
        <taxon>Bacteria</taxon>
        <taxon>Bacillati</taxon>
        <taxon>Actinomycetota</taxon>
        <taxon>Actinomycetes</taxon>
        <taxon>Mycobacteriales</taxon>
        <taxon>Nocardiaceae</taxon>
        <taxon>Nocardia</taxon>
    </lineage>
</organism>
<dbReference type="AlphaFoldDB" id="A0A379JJD3"/>
<comment type="similarity">
    <text evidence="1">Belongs to the AB hydrolase superfamily.</text>
</comment>
<dbReference type="InterPro" id="IPR029058">
    <property type="entry name" value="AB_hydrolase_fold"/>
</dbReference>
<gene>
    <name evidence="4" type="ORF">NCTC1934_05886</name>
</gene>
<dbReference type="EMBL" id="UGRY01000005">
    <property type="protein sequence ID" value="SUD48550.1"/>
    <property type="molecule type" value="Genomic_DNA"/>
</dbReference>
<evidence type="ECO:0000313" key="5">
    <source>
        <dbReference type="Proteomes" id="UP000255467"/>
    </source>
</evidence>
<dbReference type="Gene3D" id="3.40.50.1820">
    <property type="entry name" value="alpha/beta hydrolase"/>
    <property type="match status" value="1"/>
</dbReference>
<dbReference type="PANTHER" id="PTHR22946">
    <property type="entry name" value="DIENELACTONE HYDROLASE DOMAIN-CONTAINING PROTEIN-RELATED"/>
    <property type="match status" value="1"/>
</dbReference>
<keyword evidence="2" id="KW-0378">Hydrolase</keyword>
<dbReference type="Pfam" id="PF12146">
    <property type="entry name" value="Hydrolase_4"/>
    <property type="match status" value="1"/>
</dbReference>
<sequence length="294" mass="31798">MKTTAVTFDSSGTECAGTLYGETETGRVPAVLLCPGFSGTQDTPAVVAAARAFANAGYAAMTFDYRRFGASAGEPRQVADLAEQLDDIRAAVAFARTRPGIDSDRIVLWGTSLGGGHVVTVAAGDERIAAVVAQVPFNGFPRRAEGRSTRDTLALLAVMVSDWLRGTFGLRPRYIPAVGLPGELAVMTGPQAHGTIAAMDSKTWRNSIAPRVLLQMMRYKPGRHAPELRMPLLVCIAEHDRETVASSTTELADRAPHAELRSYPLSHFEIYHPEHRDQIIADQVDFLKRVLAAR</sequence>
<name>A0A379JJD3_9NOCA</name>
<dbReference type="PANTHER" id="PTHR22946:SF9">
    <property type="entry name" value="POLYKETIDE TRANSFERASE AF380"/>
    <property type="match status" value="1"/>
</dbReference>
<reference evidence="4 5" key="1">
    <citation type="submission" date="2018-06" db="EMBL/GenBank/DDBJ databases">
        <authorList>
            <consortium name="Pathogen Informatics"/>
            <person name="Doyle S."/>
        </authorList>
    </citation>
    <scope>NUCLEOTIDE SEQUENCE [LARGE SCALE GENOMIC DNA]</scope>
    <source>
        <strain evidence="4 5">NCTC1934</strain>
    </source>
</reference>
<dbReference type="InterPro" id="IPR050261">
    <property type="entry name" value="FrsA_esterase"/>
</dbReference>
<evidence type="ECO:0000313" key="4">
    <source>
        <dbReference type="EMBL" id="SUD48550.1"/>
    </source>
</evidence>
<proteinExistence type="inferred from homology"/>
<dbReference type="OrthoDB" id="5902829at2"/>
<dbReference type="SUPFAM" id="SSF53474">
    <property type="entry name" value="alpha/beta-Hydrolases"/>
    <property type="match status" value="1"/>
</dbReference>
<dbReference type="GO" id="GO:0052689">
    <property type="term" value="F:carboxylic ester hydrolase activity"/>
    <property type="evidence" value="ECO:0007669"/>
    <property type="project" value="UniProtKB-ARBA"/>
</dbReference>
<feature type="domain" description="Serine aminopeptidase S33" evidence="3">
    <location>
        <begin position="31"/>
        <end position="264"/>
    </location>
</feature>